<dbReference type="AlphaFoldDB" id="A0AAJ1RAJ7"/>
<evidence type="ECO:0000313" key="2">
    <source>
        <dbReference type="EMBL" id="MDN6900028.1"/>
    </source>
</evidence>
<dbReference type="EMBL" id="SDWY01000002">
    <property type="protein sequence ID" value="MDN6900028.1"/>
    <property type="molecule type" value="Genomic_DNA"/>
</dbReference>
<evidence type="ECO:0000313" key="3">
    <source>
        <dbReference type="Proteomes" id="UP001167919"/>
    </source>
</evidence>
<feature type="transmembrane region" description="Helical" evidence="1">
    <location>
        <begin position="94"/>
        <end position="119"/>
    </location>
</feature>
<protein>
    <submittedName>
        <fullName evidence="2">Uncharacterized protein</fullName>
    </submittedName>
</protein>
<gene>
    <name evidence="2" type="ORF">EVC35_03270</name>
</gene>
<reference evidence="2" key="1">
    <citation type="submission" date="2019-01" db="EMBL/GenBank/DDBJ databases">
        <title>Oenococcus sicerae UCMA17102.</title>
        <authorList>
            <person name="Cousin F.J."/>
            <person name="Le Guellec R."/>
            <person name="Cretenet M."/>
        </authorList>
    </citation>
    <scope>NUCLEOTIDE SEQUENCE</scope>
    <source>
        <strain evidence="2">UCMA17102</strain>
    </source>
</reference>
<dbReference type="RefSeq" id="WP_419776164.1">
    <property type="nucleotide sequence ID" value="NZ_SDWY01000002.1"/>
</dbReference>
<feature type="transmembrane region" description="Helical" evidence="1">
    <location>
        <begin position="165"/>
        <end position="185"/>
    </location>
</feature>
<feature type="transmembrane region" description="Helical" evidence="1">
    <location>
        <begin position="67"/>
        <end position="88"/>
    </location>
</feature>
<feature type="transmembrane region" description="Helical" evidence="1">
    <location>
        <begin position="231"/>
        <end position="252"/>
    </location>
</feature>
<organism evidence="2 3">
    <name type="scientific">Oenococcus sicerae</name>
    <dbReference type="NCBI Taxonomy" id="2203724"/>
    <lineage>
        <taxon>Bacteria</taxon>
        <taxon>Bacillati</taxon>
        <taxon>Bacillota</taxon>
        <taxon>Bacilli</taxon>
        <taxon>Lactobacillales</taxon>
        <taxon>Lactobacillaceae</taxon>
        <taxon>Oenococcus</taxon>
    </lineage>
</organism>
<keyword evidence="1" id="KW-0812">Transmembrane</keyword>
<sequence length="262" mass="30824">MFTKMKNFKNSYRNLASWLLNQGLRLPQSERDPEEIQIIENLSNSSQENTKLSHMAKIFQNIMQRRLYRPFLILIIGLFILPIFIPALKLIADLILWIVILFIALVFFSLYLSLADVWAATHPDKIYDRQTRFQLKNDSYENSLAVVTTGKWYEKIIYSNFLRGFIQLINSGWFQWTALIIIFLPNNFQDTLLTAITNIFFVVIIVNIFSNSKIIQYRRNHNLPSYSYLPLSEYFAWTSILSDLLFVLWLAAQIADILHELI</sequence>
<evidence type="ECO:0000256" key="1">
    <source>
        <dbReference type="SAM" id="Phobius"/>
    </source>
</evidence>
<comment type="caution">
    <text evidence="2">The sequence shown here is derived from an EMBL/GenBank/DDBJ whole genome shotgun (WGS) entry which is preliminary data.</text>
</comment>
<accession>A0AAJ1RAJ7</accession>
<feature type="transmembrane region" description="Helical" evidence="1">
    <location>
        <begin position="191"/>
        <end position="210"/>
    </location>
</feature>
<dbReference type="Proteomes" id="UP001167919">
    <property type="component" value="Unassembled WGS sequence"/>
</dbReference>
<name>A0AAJ1RAJ7_9LACO</name>
<keyword evidence="1" id="KW-1133">Transmembrane helix</keyword>
<keyword evidence="1" id="KW-0472">Membrane</keyword>
<proteinExistence type="predicted"/>